<dbReference type="InterPro" id="IPR049730">
    <property type="entry name" value="SNF2/RAD54-like_C"/>
</dbReference>
<dbReference type="CDD" id="cd18008">
    <property type="entry name" value="DEXDc_SHPRH-like"/>
    <property type="match status" value="1"/>
</dbReference>
<dbReference type="InterPro" id="IPR038718">
    <property type="entry name" value="SNF2-like_sf"/>
</dbReference>
<dbReference type="PANTHER" id="PTHR45626">
    <property type="entry name" value="TRANSCRIPTION TERMINATION FACTOR 2-RELATED"/>
    <property type="match status" value="1"/>
</dbReference>
<reference evidence="6" key="1">
    <citation type="journal article" date="2021" name="Nat. Commun.">
        <title>Genetic determinants of endophytism in the Arabidopsis root mycobiome.</title>
        <authorList>
            <person name="Mesny F."/>
            <person name="Miyauchi S."/>
            <person name="Thiergart T."/>
            <person name="Pickel B."/>
            <person name="Atanasova L."/>
            <person name="Karlsson M."/>
            <person name="Huettel B."/>
            <person name="Barry K.W."/>
            <person name="Haridas S."/>
            <person name="Chen C."/>
            <person name="Bauer D."/>
            <person name="Andreopoulos W."/>
            <person name="Pangilinan J."/>
            <person name="LaButti K."/>
            <person name="Riley R."/>
            <person name="Lipzen A."/>
            <person name="Clum A."/>
            <person name="Drula E."/>
            <person name="Henrissat B."/>
            <person name="Kohler A."/>
            <person name="Grigoriev I.V."/>
            <person name="Martin F.M."/>
            <person name="Hacquard S."/>
        </authorList>
    </citation>
    <scope>NUCLEOTIDE SEQUENCE</scope>
    <source>
        <strain evidence="6">MPI-CAGE-AT-0021</strain>
    </source>
</reference>
<keyword evidence="7" id="KW-1185">Reference proteome</keyword>
<dbReference type="SMART" id="SM00487">
    <property type="entry name" value="DEXDc"/>
    <property type="match status" value="1"/>
</dbReference>
<keyword evidence="1" id="KW-0547">Nucleotide-binding</keyword>
<feature type="non-terminal residue" evidence="6">
    <location>
        <position position="514"/>
    </location>
</feature>
<evidence type="ECO:0000313" key="7">
    <source>
        <dbReference type="Proteomes" id="UP000717696"/>
    </source>
</evidence>
<dbReference type="OrthoDB" id="448448at2759"/>
<dbReference type="InterPro" id="IPR027417">
    <property type="entry name" value="P-loop_NTPase"/>
</dbReference>
<dbReference type="Gene3D" id="3.40.50.10810">
    <property type="entry name" value="Tandem AAA-ATPase domain"/>
    <property type="match status" value="1"/>
</dbReference>
<dbReference type="InterPro" id="IPR050628">
    <property type="entry name" value="SNF2_RAD54_helicase_TF"/>
</dbReference>
<dbReference type="CDD" id="cd18793">
    <property type="entry name" value="SF2_C_SNF"/>
    <property type="match status" value="1"/>
</dbReference>
<dbReference type="EMBL" id="JAGMUU010000001">
    <property type="protein sequence ID" value="KAH7163351.1"/>
    <property type="molecule type" value="Genomic_DNA"/>
</dbReference>
<dbReference type="AlphaFoldDB" id="A0A9P9FKE2"/>
<dbReference type="GO" id="GO:0008094">
    <property type="term" value="F:ATP-dependent activity, acting on DNA"/>
    <property type="evidence" value="ECO:0007669"/>
    <property type="project" value="TreeGrafter"/>
</dbReference>
<evidence type="ECO:0000259" key="4">
    <source>
        <dbReference type="PROSITE" id="PS51192"/>
    </source>
</evidence>
<dbReference type="Gene3D" id="3.40.50.300">
    <property type="entry name" value="P-loop containing nucleotide triphosphate hydrolases"/>
    <property type="match status" value="1"/>
</dbReference>
<dbReference type="Proteomes" id="UP000717696">
    <property type="component" value="Unassembled WGS sequence"/>
</dbReference>
<dbReference type="GO" id="GO:0006281">
    <property type="term" value="P:DNA repair"/>
    <property type="evidence" value="ECO:0007669"/>
    <property type="project" value="TreeGrafter"/>
</dbReference>
<dbReference type="SUPFAM" id="SSF52540">
    <property type="entry name" value="P-loop containing nucleoside triphosphate hydrolases"/>
    <property type="match status" value="2"/>
</dbReference>
<name>A0A9P9FKE2_9HYPO</name>
<dbReference type="GO" id="GO:0005634">
    <property type="term" value="C:nucleus"/>
    <property type="evidence" value="ECO:0007669"/>
    <property type="project" value="TreeGrafter"/>
</dbReference>
<evidence type="ECO:0000313" key="6">
    <source>
        <dbReference type="EMBL" id="KAH7163351.1"/>
    </source>
</evidence>
<dbReference type="InterPro" id="IPR014001">
    <property type="entry name" value="Helicase_ATP-bd"/>
</dbReference>
<gene>
    <name evidence="6" type="ORF">B0J13DRAFT_429913</name>
</gene>
<feature type="domain" description="Helicase ATP-binding" evidence="4">
    <location>
        <begin position="1"/>
        <end position="157"/>
    </location>
</feature>
<dbReference type="InterPro" id="IPR001650">
    <property type="entry name" value="Helicase_C-like"/>
</dbReference>
<protein>
    <submittedName>
        <fullName evidence="6">SNF2 family N-terminal domain-containing protein</fullName>
    </submittedName>
</protein>
<dbReference type="Pfam" id="PF00176">
    <property type="entry name" value="SNF2-rel_dom"/>
    <property type="match status" value="1"/>
</dbReference>
<evidence type="ECO:0000256" key="2">
    <source>
        <dbReference type="ARBA" id="ARBA00022801"/>
    </source>
</evidence>
<dbReference type="GO" id="GO:0005524">
    <property type="term" value="F:ATP binding"/>
    <property type="evidence" value="ECO:0007669"/>
    <property type="project" value="UniProtKB-KW"/>
</dbReference>
<dbReference type="PANTHER" id="PTHR45626:SF52">
    <property type="entry name" value="SINGLE-STRANDED DNA-DEPENDENT ATPASE (EUROFUNG)"/>
    <property type="match status" value="1"/>
</dbReference>
<dbReference type="PROSITE" id="PS51194">
    <property type="entry name" value="HELICASE_CTER"/>
    <property type="match status" value="1"/>
</dbReference>
<accession>A0A9P9FKE2</accession>
<evidence type="ECO:0000259" key="5">
    <source>
        <dbReference type="PROSITE" id="PS51194"/>
    </source>
</evidence>
<organism evidence="6 7">
    <name type="scientific">Dactylonectria estremocensis</name>
    <dbReference type="NCBI Taxonomy" id="1079267"/>
    <lineage>
        <taxon>Eukaryota</taxon>
        <taxon>Fungi</taxon>
        <taxon>Dikarya</taxon>
        <taxon>Ascomycota</taxon>
        <taxon>Pezizomycotina</taxon>
        <taxon>Sordariomycetes</taxon>
        <taxon>Hypocreomycetidae</taxon>
        <taxon>Hypocreales</taxon>
        <taxon>Nectriaceae</taxon>
        <taxon>Dactylonectria</taxon>
    </lineage>
</organism>
<evidence type="ECO:0000256" key="3">
    <source>
        <dbReference type="ARBA" id="ARBA00022840"/>
    </source>
</evidence>
<dbReference type="Pfam" id="PF00271">
    <property type="entry name" value="Helicase_C"/>
    <property type="match status" value="1"/>
</dbReference>
<dbReference type="InterPro" id="IPR000330">
    <property type="entry name" value="SNF2_N"/>
</dbReference>
<dbReference type="GO" id="GO:0016787">
    <property type="term" value="F:hydrolase activity"/>
    <property type="evidence" value="ECO:0007669"/>
    <property type="project" value="UniProtKB-KW"/>
</dbReference>
<keyword evidence="2" id="KW-0378">Hydrolase</keyword>
<sequence length="514" mass="57760">AGGILADDMGLGKTLTMIAAILGSKTSAEEYMDQKESGSADDRKGDTHRSIVSTKATLIVYHGKERTDDASIFCNYDIVITTYGTIAADFRKRRGLLNGIWWYRCVLDEAHTIRNWSTRQFSAVNDIPAHIRWCMTGTPIQNGLEDLGSLVRFLRVPILDDIGNFRRHICAAPGSSTTLKQNLPNLQLLLRSICIQRTQALLGLQSSTEVLRLEFFEHERNEYLAMQADCKRAIAMAVTSKVTQHHNILVKLLRLREYCDGIKVTTSNSPDTLFSIMEQSGKLCCAYCTVEIASPDTTEDGNSAQLTECGRFICSDICCTEQYATETSSPKRGCPFCDVTHNKSNMISKPEDCGVNQEHRVTYPSKLLRLLEDVKMHMNQEKCIIFSAWKRTLNLVEGLFTQNGITYCRVDGSISSVRRRKKILLDFQERANMRVLLMTLGTGAVGLNDLSVASRVHLLEPQWNPSVERQAIGRVIRLGQEREVKIIRYIMCGSIEEVSLFKCPRSYSLPGLYS</sequence>
<dbReference type="PROSITE" id="PS51192">
    <property type="entry name" value="HELICASE_ATP_BIND_1"/>
    <property type="match status" value="1"/>
</dbReference>
<proteinExistence type="predicted"/>
<dbReference type="SMART" id="SM00490">
    <property type="entry name" value="HELICc"/>
    <property type="match status" value="1"/>
</dbReference>
<comment type="caution">
    <text evidence="6">The sequence shown here is derived from an EMBL/GenBank/DDBJ whole genome shotgun (WGS) entry which is preliminary data.</text>
</comment>
<feature type="domain" description="Helicase C-terminal" evidence="5">
    <location>
        <begin position="366"/>
        <end position="514"/>
    </location>
</feature>
<keyword evidence="3" id="KW-0067">ATP-binding</keyword>
<evidence type="ECO:0000256" key="1">
    <source>
        <dbReference type="ARBA" id="ARBA00022741"/>
    </source>
</evidence>